<sequence length="963" mass="106335">MSQMYGKEKDDEHDAVDHSTDPGFISFFSKLPSKSPETGTLRLFERTGADPFYAAYGPDALFVAQHTFHTNSVIKYLGAGGRSGGLPSVILKVSVAQMLLREALTSKQLRVEIWVPEPGQGKKCTKFRLDKEASPGNLQAVEDLLFVNSDLLSAPVVMAIRMGTAPLAPGAGNKVKAIGIAFADTNARELGVADYVDNDLFSNTESLVIQLSVKEILLQSETASGTSDRDLDLKKLRAVLDRCGVVITERKSSEFSARNIADDLPRLIKTDSSSTNARDVMAQSSLSIAPSALSALVSYLSLLSDPTNHGTYLFRIHDLSQYLKLDASALRALNLVEATPNAGTQSRNTTLLGLLNKCKTAQGTRLLGTWLKQPLINLHEIVKRQNLVETFTDDPNSRRTLQDDYMKFMPDMHRLSKRFQKSVASLEDVVRVYQVVLKLPGLIEALEAVEGNATTLIQEQYLSHLKEYEGSLSKYSEMVEQTIDLDELDNHRYVIKPDYDPRLQEVSKRLAEARDGLDKEHRKVGRDLDLELDKKLHLENSQMYGYCFRLTKNDAKGLTKTYIDLGTNKGGVFFTTKTLKQLAEDFKELSQNYLRTQSGLVKEVVNIASTYTPVLESLGNVIAHLDVILSFSHVAANAPEAYVKPLILERGSGDLVLKGARHPCLEVQDDVTFIPNDVEMIKGKSEFQIITGPNMGGKSTYIRQVGVIALMAQIGSFVPCSKAQVPIFDSILCRVGAGDSQLKGVSTFMAEMLETAAILRSASKDSLIIIDELGRGTSTYDGFGIAWAISEHIASHIHAFCLFATHFHELTALDQQLPHVTNLHVVAHVNKTGSASQNRDITLLYKVEPGISDQSFGIHVAELANFPENVVKLAKHKAEELEDFGDARKDAPQFADETVGQGVQLIEELFKVWGGQDQESDGDVTMEDDATAEAQLTELRQLVEQFRPRIEENPWLQHILASL</sequence>
<dbReference type="EMBL" id="ML208408">
    <property type="protein sequence ID" value="TFK66349.1"/>
    <property type="molecule type" value="Genomic_DNA"/>
</dbReference>
<evidence type="ECO:0000313" key="1">
    <source>
        <dbReference type="EMBL" id="TFK66349.1"/>
    </source>
</evidence>
<organism evidence="1 2">
    <name type="scientific">Pluteus cervinus</name>
    <dbReference type="NCBI Taxonomy" id="181527"/>
    <lineage>
        <taxon>Eukaryota</taxon>
        <taxon>Fungi</taxon>
        <taxon>Dikarya</taxon>
        <taxon>Basidiomycota</taxon>
        <taxon>Agaricomycotina</taxon>
        <taxon>Agaricomycetes</taxon>
        <taxon>Agaricomycetidae</taxon>
        <taxon>Agaricales</taxon>
        <taxon>Pluteineae</taxon>
        <taxon>Pluteaceae</taxon>
        <taxon>Pluteus</taxon>
    </lineage>
</organism>
<proteinExistence type="predicted"/>
<name>A0ACD3AM87_9AGAR</name>
<keyword evidence="2" id="KW-1185">Reference proteome</keyword>
<evidence type="ECO:0000313" key="2">
    <source>
        <dbReference type="Proteomes" id="UP000308600"/>
    </source>
</evidence>
<protein>
    <submittedName>
        <fullName evidence="1">DNA mismatch repair protein</fullName>
    </submittedName>
</protein>
<accession>A0ACD3AM87</accession>
<gene>
    <name evidence="1" type="ORF">BDN72DRAFT_844505</name>
</gene>
<reference evidence="1 2" key="1">
    <citation type="journal article" date="2019" name="Nat. Ecol. Evol.">
        <title>Megaphylogeny resolves global patterns of mushroom evolution.</title>
        <authorList>
            <person name="Varga T."/>
            <person name="Krizsan K."/>
            <person name="Foldi C."/>
            <person name="Dima B."/>
            <person name="Sanchez-Garcia M."/>
            <person name="Sanchez-Ramirez S."/>
            <person name="Szollosi G.J."/>
            <person name="Szarkandi J.G."/>
            <person name="Papp V."/>
            <person name="Albert L."/>
            <person name="Andreopoulos W."/>
            <person name="Angelini C."/>
            <person name="Antonin V."/>
            <person name="Barry K.W."/>
            <person name="Bougher N.L."/>
            <person name="Buchanan P."/>
            <person name="Buyck B."/>
            <person name="Bense V."/>
            <person name="Catcheside P."/>
            <person name="Chovatia M."/>
            <person name="Cooper J."/>
            <person name="Damon W."/>
            <person name="Desjardin D."/>
            <person name="Finy P."/>
            <person name="Geml J."/>
            <person name="Haridas S."/>
            <person name="Hughes K."/>
            <person name="Justo A."/>
            <person name="Karasinski D."/>
            <person name="Kautmanova I."/>
            <person name="Kiss B."/>
            <person name="Kocsube S."/>
            <person name="Kotiranta H."/>
            <person name="LaButti K.M."/>
            <person name="Lechner B.E."/>
            <person name="Liimatainen K."/>
            <person name="Lipzen A."/>
            <person name="Lukacs Z."/>
            <person name="Mihaltcheva S."/>
            <person name="Morgado L.N."/>
            <person name="Niskanen T."/>
            <person name="Noordeloos M.E."/>
            <person name="Ohm R.A."/>
            <person name="Ortiz-Santana B."/>
            <person name="Ovrebo C."/>
            <person name="Racz N."/>
            <person name="Riley R."/>
            <person name="Savchenko A."/>
            <person name="Shiryaev A."/>
            <person name="Soop K."/>
            <person name="Spirin V."/>
            <person name="Szebenyi C."/>
            <person name="Tomsovsky M."/>
            <person name="Tulloss R.E."/>
            <person name="Uehling J."/>
            <person name="Grigoriev I.V."/>
            <person name="Vagvolgyi C."/>
            <person name="Papp T."/>
            <person name="Martin F.M."/>
            <person name="Miettinen O."/>
            <person name="Hibbett D.S."/>
            <person name="Nagy L.G."/>
        </authorList>
    </citation>
    <scope>NUCLEOTIDE SEQUENCE [LARGE SCALE GENOMIC DNA]</scope>
    <source>
        <strain evidence="1 2">NL-1719</strain>
    </source>
</reference>
<dbReference type="Proteomes" id="UP000308600">
    <property type="component" value="Unassembled WGS sequence"/>
</dbReference>